<dbReference type="EMBL" id="AANZ01000002">
    <property type="protein sequence ID" value="EAQ82153.1"/>
    <property type="molecule type" value="Genomic_DNA"/>
</dbReference>
<proteinExistence type="predicted"/>
<accession>A3ZMI0</accession>
<name>A3ZMI0_9BACT</name>
<gene>
    <name evidence="1" type="ORF">DSM3645_00525</name>
</gene>
<organism evidence="1 2">
    <name type="scientific">Blastopirellula marina DSM 3645</name>
    <dbReference type="NCBI Taxonomy" id="314230"/>
    <lineage>
        <taxon>Bacteria</taxon>
        <taxon>Pseudomonadati</taxon>
        <taxon>Planctomycetota</taxon>
        <taxon>Planctomycetia</taxon>
        <taxon>Pirellulales</taxon>
        <taxon>Pirellulaceae</taxon>
        <taxon>Blastopirellula</taxon>
    </lineage>
</organism>
<comment type="caution">
    <text evidence="1">The sequence shown here is derived from an EMBL/GenBank/DDBJ whole genome shotgun (WGS) entry which is preliminary data.</text>
</comment>
<sequence>MFVESQIIEETKLASLRKEADELLRVIVTAIRNTRPK</sequence>
<dbReference type="HOGENOM" id="CLU_3340767_0_0_0"/>
<dbReference type="STRING" id="314230.DSM3645_00525"/>
<reference evidence="1 2" key="1">
    <citation type="submission" date="2006-02" db="EMBL/GenBank/DDBJ databases">
        <authorList>
            <person name="Amann R."/>
            <person name="Ferriera S."/>
            <person name="Johnson J."/>
            <person name="Kravitz S."/>
            <person name="Halpern A."/>
            <person name="Remington K."/>
            <person name="Beeson K."/>
            <person name="Tran B."/>
            <person name="Rogers Y.-H."/>
            <person name="Friedman R."/>
            <person name="Venter J.C."/>
        </authorList>
    </citation>
    <scope>NUCLEOTIDE SEQUENCE [LARGE SCALE GENOMIC DNA]</scope>
    <source>
        <strain evidence="1 2">DSM 3645</strain>
    </source>
</reference>
<evidence type="ECO:0000313" key="1">
    <source>
        <dbReference type="EMBL" id="EAQ82153.1"/>
    </source>
</evidence>
<evidence type="ECO:0000313" key="2">
    <source>
        <dbReference type="Proteomes" id="UP000004358"/>
    </source>
</evidence>
<protein>
    <submittedName>
        <fullName evidence="1">Uncharacterized protein</fullName>
    </submittedName>
</protein>
<dbReference type="Proteomes" id="UP000004358">
    <property type="component" value="Unassembled WGS sequence"/>
</dbReference>
<dbReference type="AlphaFoldDB" id="A3ZMI0"/>